<proteinExistence type="predicted"/>
<gene>
    <name evidence="2" type="ORF">QJ048_16200</name>
</gene>
<comment type="caution">
    <text evidence="2">The sequence shown here is derived from an EMBL/GenBank/DDBJ whole genome shotgun (WGS) entry which is preliminary data.</text>
</comment>
<organism evidence="2 3">
    <name type="scientific">Pinibacter soli</name>
    <dbReference type="NCBI Taxonomy" id="3044211"/>
    <lineage>
        <taxon>Bacteria</taxon>
        <taxon>Pseudomonadati</taxon>
        <taxon>Bacteroidota</taxon>
        <taxon>Chitinophagia</taxon>
        <taxon>Chitinophagales</taxon>
        <taxon>Chitinophagaceae</taxon>
        <taxon>Pinibacter</taxon>
    </lineage>
</organism>
<keyword evidence="3" id="KW-1185">Reference proteome</keyword>
<evidence type="ECO:0000256" key="1">
    <source>
        <dbReference type="SAM" id="SignalP"/>
    </source>
</evidence>
<sequence length="148" mass="16922">MRLTILSFFAACMLLVTNLCSAQVVNIPDKAKEGFAKKYPNATDVKWSNNVSNYTAKFKQNDKPYIAHYNIDGSWDNTETEIDKSDLSKDVNEAFTKSRFSDWKVLSTDFVEDSKGQSLYRFNLKNGIEKKYLYFDKTGKEIKANSGL</sequence>
<protein>
    <submittedName>
        <fullName evidence="2">PepSY-like domain-containing protein</fullName>
    </submittedName>
</protein>
<accession>A0ABT6RFJ6</accession>
<dbReference type="EMBL" id="JASBRG010000007">
    <property type="protein sequence ID" value="MDI3321338.1"/>
    <property type="molecule type" value="Genomic_DNA"/>
</dbReference>
<name>A0ABT6RFJ6_9BACT</name>
<feature type="signal peptide" evidence="1">
    <location>
        <begin position="1"/>
        <end position="22"/>
    </location>
</feature>
<dbReference type="RefSeq" id="WP_282335449.1">
    <property type="nucleotide sequence ID" value="NZ_JASBRG010000007.1"/>
</dbReference>
<dbReference type="SUPFAM" id="SSF160574">
    <property type="entry name" value="BT0923-like"/>
    <property type="match status" value="1"/>
</dbReference>
<evidence type="ECO:0000313" key="2">
    <source>
        <dbReference type="EMBL" id="MDI3321338.1"/>
    </source>
</evidence>
<evidence type="ECO:0000313" key="3">
    <source>
        <dbReference type="Proteomes" id="UP001226434"/>
    </source>
</evidence>
<dbReference type="Gene3D" id="3.10.450.360">
    <property type="match status" value="1"/>
</dbReference>
<keyword evidence="1" id="KW-0732">Signal</keyword>
<reference evidence="2 3" key="1">
    <citation type="submission" date="2023-05" db="EMBL/GenBank/DDBJ databases">
        <title>Genome sequence of Pinibacter sp. MAH-24.</title>
        <authorList>
            <person name="Huq M.A."/>
        </authorList>
    </citation>
    <scope>NUCLEOTIDE SEQUENCE [LARGE SCALE GENOMIC DNA]</scope>
    <source>
        <strain evidence="2 3">MAH-24</strain>
    </source>
</reference>
<dbReference type="Proteomes" id="UP001226434">
    <property type="component" value="Unassembled WGS sequence"/>
</dbReference>
<feature type="chain" id="PRO_5045918372" evidence="1">
    <location>
        <begin position="23"/>
        <end position="148"/>
    </location>
</feature>